<dbReference type="PROSITE" id="PS51846">
    <property type="entry name" value="CNNM"/>
    <property type="match status" value="1"/>
</dbReference>
<keyword evidence="3" id="KW-1003">Cell membrane</keyword>
<accession>A0A2T0QFL8</accession>
<evidence type="ECO:0000256" key="8">
    <source>
        <dbReference type="ARBA" id="ARBA00023136"/>
    </source>
</evidence>
<dbReference type="Pfam" id="PF03471">
    <property type="entry name" value="CorC_HlyC"/>
    <property type="match status" value="1"/>
</dbReference>
<feature type="domain" description="CNNM transmembrane" evidence="13">
    <location>
        <begin position="16"/>
        <end position="203"/>
    </location>
</feature>
<dbReference type="SUPFAM" id="SSF56176">
    <property type="entry name" value="FAD-binding/transporter-associated domain-like"/>
    <property type="match status" value="1"/>
</dbReference>
<dbReference type="PANTHER" id="PTHR22777">
    <property type="entry name" value="HEMOLYSIN-RELATED"/>
    <property type="match status" value="1"/>
</dbReference>
<evidence type="ECO:0000256" key="9">
    <source>
        <dbReference type="PROSITE-ProRule" id="PRU00703"/>
    </source>
</evidence>
<dbReference type="InterPro" id="IPR002550">
    <property type="entry name" value="CNNM"/>
</dbReference>
<dbReference type="InterPro" id="IPR000644">
    <property type="entry name" value="CBS_dom"/>
</dbReference>
<organism evidence="14 15">
    <name type="scientific">Allonocardiopsis opalescens</name>
    <dbReference type="NCBI Taxonomy" id="1144618"/>
    <lineage>
        <taxon>Bacteria</taxon>
        <taxon>Bacillati</taxon>
        <taxon>Actinomycetota</taxon>
        <taxon>Actinomycetes</taxon>
        <taxon>Streptosporangiales</taxon>
        <taxon>Allonocardiopsis</taxon>
    </lineage>
</organism>
<feature type="transmembrane region" description="Helical" evidence="11">
    <location>
        <begin position="20"/>
        <end position="44"/>
    </location>
</feature>
<comment type="similarity">
    <text evidence="2">Belongs to the UPF0053 family.</text>
</comment>
<dbReference type="Pfam" id="PF00571">
    <property type="entry name" value="CBS"/>
    <property type="match status" value="2"/>
</dbReference>
<keyword evidence="4 10" id="KW-0812">Transmembrane</keyword>
<evidence type="ECO:0000256" key="11">
    <source>
        <dbReference type="SAM" id="Phobius"/>
    </source>
</evidence>
<keyword evidence="5" id="KW-0677">Repeat</keyword>
<dbReference type="CDD" id="cd04590">
    <property type="entry name" value="CBS_pair_CorC_HlyC_assoc"/>
    <property type="match status" value="1"/>
</dbReference>
<reference evidence="14 15" key="1">
    <citation type="submission" date="2018-03" db="EMBL/GenBank/DDBJ databases">
        <title>Genomic Encyclopedia of Archaeal and Bacterial Type Strains, Phase II (KMG-II): from individual species to whole genera.</title>
        <authorList>
            <person name="Goeker M."/>
        </authorList>
    </citation>
    <scope>NUCLEOTIDE SEQUENCE [LARGE SCALE GENOMIC DNA]</scope>
    <source>
        <strain evidence="14 15">DSM 45601</strain>
    </source>
</reference>
<dbReference type="OrthoDB" id="110231at2"/>
<evidence type="ECO:0000256" key="6">
    <source>
        <dbReference type="ARBA" id="ARBA00022989"/>
    </source>
</evidence>
<evidence type="ECO:0000256" key="1">
    <source>
        <dbReference type="ARBA" id="ARBA00004651"/>
    </source>
</evidence>
<dbReference type="InterPro" id="IPR036318">
    <property type="entry name" value="FAD-bd_PCMH-like_sf"/>
</dbReference>
<evidence type="ECO:0000259" key="12">
    <source>
        <dbReference type="PROSITE" id="PS51371"/>
    </source>
</evidence>
<dbReference type="GO" id="GO:0050660">
    <property type="term" value="F:flavin adenine dinucleotide binding"/>
    <property type="evidence" value="ECO:0007669"/>
    <property type="project" value="InterPro"/>
</dbReference>
<evidence type="ECO:0000256" key="5">
    <source>
        <dbReference type="ARBA" id="ARBA00022737"/>
    </source>
</evidence>
<dbReference type="InterPro" id="IPR046342">
    <property type="entry name" value="CBS_dom_sf"/>
</dbReference>
<dbReference type="RefSeq" id="WP_106240734.1">
    <property type="nucleotide sequence ID" value="NZ_PVZC01000001.1"/>
</dbReference>
<evidence type="ECO:0000256" key="7">
    <source>
        <dbReference type="ARBA" id="ARBA00023122"/>
    </source>
</evidence>
<comment type="subcellular location">
    <subcellularLocation>
        <location evidence="1">Cell membrane</location>
        <topology evidence="1">Multi-pass membrane protein</topology>
    </subcellularLocation>
</comment>
<keyword evidence="15" id="KW-1185">Reference proteome</keyword>
<dbReference type="GO" id="GO:0005886">
    <property type="term" value="C:plasma membrane"/>
    <property type="evidence" value="ECO:0007669"/>
    <property type="project" value="UniProtKB-SubCell"/>
</dbReference>
<dbReference type="Gene3D" id="3.30.465.10">
    <property type="match status" value="1"/>
</dbReference>
<dbReference type="InterPro" id="IPR044751">
    <property type="entry name" value="Ion_transp-like_CBS"/>
</dbReference>
<feature type="domain" description="CBS" evidence="12">
    <location>
        <begin position="222"/>
        <end position="283"/>
    </location>
</feature>
<evidence type="ECO:0000256" key="3">
    <source>
        <dbReference type="ARBA" id="ARBA00022475"/>
    </source>
</evidence>
<evidence type="ECO:0000256" key="4">
    <source>
        <dbReference type="ARBA" id="ARBA00022692"/>
    </source>
</evidence>
<protein>
    <submittedName>
        <fullName evidence="14">CBS domain containing-hemolysin-like protein</fullName>
    </submittedName>
</protein>
<keyword evidence="7 9" id="KW-0129">CBS domain</keyword>
<feature type="domain" description="CBS" evidence="12">
    <location>
        <begin position="290"/>
        <end position="347"/>
    </location>
</feature>
<sequence>MPPAAAAALAAPAGQWDSGLLGWIGAVAALLVLAALLVSAEVALSWMSPARIGELAASVGREPARLRQISADPPRYLNLLALLRITCQLAAAVLATFVAVRLLGVGWPAFASAAAVMAVVTYVGVEVAPRILARQSAERVALVAAPAVVLLGRLLGPLSQLLVLLGRGLTPRRGHREGPFSSEAELRDLVDLAEQRRFIDADEREMIHSVFELGDTAVREVMVPRTEMVAIERERDLDDALSLALRSGFSRIPVEGENADDIVGILYLKDVVAAMHERPGEAEAEPVERVMRAASYVPDTKPIDGLLREMQAEQTHLAIVIDEYGGTAGLITIEDIIEEIVGEITDEYDNEIAPIEELPGGDARVLARLPLDELADHFGVALRVDDVETVGGLLAYALNRVPIAGSTVTMEGLRFTAETPAGRRNRIRTVLVERDSAGPRP</sequence>
<evidence type="ECO:0000313" key="15">
    <source>
        <dbReference type="Proteomes" id="UP000237846"/>
    </source>
</evidence>
<feature type="transmembrane region" description="Helical" evidence="11">
    <location>
        <begin position="106"/>
        <end position="128"/>
    </location>
</feature>
<feature type="transmembrane region" description="Helical" evidence="11">
    <location>
        <begin position="140"/>
        <end position="165"/>
    </location>
</feature>
<evidence type="ECO:0000259" key="13">
    <source>
        <dbReference type="PROSITE" id="PS51846"/>
    </source>
</evidence>
<dbReference type="Proteomes" id="UP000237846">
    <property type="component" value="Unassembled WGS sequence"/>
</dbReference>
<dbReference type="SUPFAM" id="SSF54631">
    <property type="entry name" value="CBS-domain pair"/>
    <property type="match status" value="1"/>
</dbReference>
<dbReference type="Pfam" id="PF01595">
    <property type="entry name" value="CNNM"/>
    <property type="match status" value="1"/>
</dbReference>
<keyword evidence="8 10" id="KW-0472">Membrane</keyword>
<evidence type="ECO:0000256" key="2">
    <source>
        <dbReference type="ARBA" id="ARBA00006337"/>
    </source>
</evidence>
<dbReference type="FunFam" id="3.10.580.10:FF:000002">
    <property type="entry name" value="Magnesium/cobalt efflux protein CorC"/>
    <property type="match status" value="1"/>
</dbReference>
<dbReference type="InterPro" id="IPR005170">
    <property type="entry name" value="Transptr-assoc_dom"/>
</dbReference>
<comment type="caution">
    <text evidence="14">The sequence shown here is derived from an EMBL/GenBank/DDBJ whole genome shotgun (WGS) entry which is preliminary data.</text>
</comment>
<keyword evidence="6 10" id="KW-1133">Transmembrane helix</keyword>
<dbReference type="Gene3D" id="3.10.580.10">
    <property type="entry name" value="CBS-domain"/>
    <property type="match status" value="1"/>
</dbReference>
<dbReference type="InterPro" id="IPR016169">
    <property type="entry name" value="FAD-bd_PCMH_sub2"/>
</dbReference>
<evidence type="ECO:0000313" key="14">
    <source>
        <dbReference type="EMBL" id="PRY02695.1"/>
    </source>
</evidence>
<dbReference type="SMART" id="SM01091">
    <property type="entry name" value="CorC_HlyC"/>
    <property type="match status" value="1"/>
</dbReference>
<dbReference type="AlphaFoldDB" id="A0A2T0QFL8"/>
<proteinExistence type="inferred from homology"/>
<gene>
    <name evidence="14" type="ORF">CLV72_1011298</name>
</gene>
<dbReference type="PROSITE" id="PS51371">
    <property type="entry name" value="CBS"/>
    <property type="match status" value="2"/>
</dbReference>
<evidence type="ECO:0000256" key="10">
    <source>
        <dbReference type="PROSITE-ProRule" id="PRU01193"/>
    </source>
</evidence>
<feature type="transmembrane region" description="Helical" evidence="11">
    <location>
        <begin position="76"/>
        <end position="100"/>
    </location>
</feature>
<dbReference type="PANTHER" id="PTHR22777:SF32">
    <property type="entry name" value="UPF0053 INNER MEMBRANE PROTEIN YFJD"/>
    <property type="match status" value="1"/>
</dbReference>
<name>A0A2T0QFL8_9ACTN</name>
<dbReference type="EMBL" id="PVZC01000001">
    <property type="protein sequence ID" value="PRY02695.1"/>
    <property type="molecule type" value="Genomic_DNA"/>
</dbReference>